<feature type="region of interest" description="Disordered" evidence="1">
    <location>
        <begin position="375"/>
        <end position="404"/>
    </location>
</feature>
<proteinExistence type="predicted"/>
<dbReference type="VEuPathDB" id="TriTrypDB:LPMP_323460"/>
<organism evidence="2 3">
    <name type="scientific">Leishmania panamensis</name>
    <dbReference type="NCBI Taxonomy" id="5679"/>
    <lineage>
        <taxon>Eukaryota</taxon>
        <taxon>Discoba</taxon>
        <taxon>Euglenozoa</taxon>
        <taxon>Kinetoplastea</taxon>
        <taxon>Metakinetoplastina</taxon>
        <taxon>Trypanosomatida</taxon>
        <taxon>Trypanosomatidae</taxon>
        <taxon>Leishmaniinae</taxon>
        <taxon>Leishmania</taxon>
        <taxon>Leishmania guyanensis species complex</taxon>
    </lineage>
</organism>
<feature type="region of interest" description="Disordered" evidence="1">
    <location>
        <begin position="697"/>
        <end position="723"/>
    </location>
</feature>
<evidence type="ECO:0000313" key="3">
    <source>
        <dbReference type="Proteomes" id="UP000063063"/>
    </source>
</evidence>
<reference evidence="2 3" key="1">
    <citation type="journal article" date="2015" name="Sci. Rep.">
        <title>The genome of Leishmania panamensis: insights into genomics of the L. (Viannia) subgenus.</title>
        <authorList>
            <person name="Llanes A."/>
            <person name="Restrepo C.M."/>
            <person name="Vecchio G.D."/>
            <person name="Anguizola F.J."/>
            <person name="Lleonart R."/>
        </authorList>
    </citation>
    <scope>NUCLEOTIDE SEQUENCE [LARGE SCALE GENOMIC DNA]</scope>
    <source>
        <strain evidence="2 3">MHOM/PA/94/PSC-1</strain>
    </source>
</reference>
<keyword evidence="3" id="KW-1185">Reference proteome</keyword>
<accession>A0A088S122</accession>
<name>A0A088S122_LEIPA</name>
<feature type="compositionally biased region" description="Low complexity" evidence="1">
    <location>
        <begin position="384"/>
        <end position="404"/>
    </location>
</feature>
<dbReference type="GeneID" id="22578087"/>
<protein>
    <submittedName>
        <fullName evidence="2">Uncharacterized protein</fullName>
    </submittedName>
</protein>
<dbReference type="VEuPathDB" id="TriTrypDB:LPAL13_320041100"/>
<evidence type="ECO:0000313" key="2">
    <source>
        <dbReference type="EMBL" id="AIO01230.1"/>
    </source>
</evidence>
<dbReference type="RefSeq" id="XP_010702030.1">
    <property type="nucleotide sequence ID" value="XM_010703728.1"/>
</dbReference>
<dbReference type="eggNOG" id="ENOG502SIG6">
    <property type="taxonomic scope" value="Eukaryota"/>
</dbReference>
<dbReference type="EMBL" id="CP009401">
    <property type="protein sequence ID" value="AIO01230.1"/>
    <property type="molecule type" value="Genomic_DNA"/>
</dbReference>
<gene>
    <name evidence="2" type="ORF">LPMP_323460</name>
</gene>
<feature type="compositionally biased region" description="Acidic residues" evidence="1">
    <location>
        <begin position="711"/>
        <end position="720"/>
    </location>
</feature>
<dbReference type="OrthoDB" id="266456at2759"/>
<sequence length="816" mass="86503">MTDRTEIASSTSEDEYTFLAFSLENTSETVERVEKQMVGKTDAIITHITSAEDSRSSTTPESESFVFTTMAVTPISLAVAMLCGSSVQKVLEACMDPVFLTASTDMNADNIAADVLSLMDSAMTVHVPALADLSCLEPFFAGYTRCERIDAVLSAARASSKLILRDDLPVPSSSTCMLSVDAFEGTRLRVGFRSHTADETYSVEMLKHRLHTSECEASLHSLFHYRLGATTSQQNTRNVELSSNALCGQSAALASPVAAHQAHVELEASPLLKDVCESRSDDTCVSRRALPVACAFPVAVGEEPAGIAICESRSMQLGPCPIDKEPLHAGSRGCAADHHRNLYTSMPRMCAPIPKPLLTIDAILTDTDFKFHEETASSGVREATSMSTTRSGSPGPTTSSSVTATTTATEKLCISMSAAPSFHKSVLNATIGATSVGDFCFPANAVRFRSLLTLCEDSAACPIDASEAMTEEKLMGSAMPRLYAPVDVCAGTSCESMDGVAEPWRKGSATPLHTGIGRLPSTFLHKKGLMPAGSPPKAIGVWVPQAPCPVGTSLKPDGAPPVAGLPPTPLLMVPIPTDNVSCSSADDCGSAHELQATYQTSHCLLSGSHYRRHDPYSMTGFLACAQNSNASSLSQVNMPNSCVSTLSAQLRHSTDAYPSSATREVKFCFQDPLIKASAWLLERRHFWQRDATYTPSSEWEGALHSNTHDDSLDENSDAEEASCRSLPMHNAVVAATLAEPRSASANLSLRPIDADLASPAGATAAAIAPKSYAEAARRGIVVASSAVVTAVDTAETQLTLSVQESCASRLSAAKRL</sequence>
<dbReference type="AlphaFoldDB" id="A0A088S122"/>
<evidence type="ECO:0000256" key="1">
    <source>
        <dbReference type="SAM" id="MobiDB-lite"/>
    </source>
</evidence>
<dbReference type="KEGG" id="lpan:LPMP_323460"/>
<dbReference type="Proteomes" id="UP000063063">
    <property type="component" value="Chromosome 32"/>
</dbReference>